<dbReference type="AlphaFoldDB" id="A0A455SJH9"/>
<accession>A0A455SJH9</accession>
<proteinExistence type="predicted"/>
<sequence length="105" mass="11529">MTAQQCIEKRILDLNTQLKVFQQASISTIGRVGAEELYSDAQALNTCEVTLKVVMLVAQLPEKKVFLAACSSTQSSLEQYRKQAFLPMLDSLTISSSWSGKGEPS</sequence>
<reference evidence="1" key="1">
    <citation type="submission" date="2018-12" db="EMBL/GenBank/DDBJ databases">
        <title>Novel natural products biosynthetic potential of the class Ktedonobacteria.</title>
        <authorList>
            <person name="Zheng Y."/>
            <person name="Saitou A."/>
            <person name="Wang C.M."/>
            <person name="Toyoda A."/>
            <person name="Minakuchi Y."/>
            <person name="Sekiguchi Y."/>
            <person name="Ueda K."/>
            <person name="Takano H."/>
            <person name="Sakai Y."/>
            <person name="Yokota A."/>
            <person name="Yabe S."/>
        </authorList>
    </citation>
    <scope>NUCLEOTIDE SEQUENCE</scope>
    <source>
        <strain evidence="1">COM3</strain>
    </source>
</reference>
<dbReference type="EMBL" id="AP019376">
    <property type="protein sequence ID" value="BBH87109.1"/>
    <property type="molecule type" value="Genomic_DNA"/>
</dbReference>
<organism evidence="1">
    <name type="scientific">Thermosporothrix sp. COM3</name>
    <dbReference type="NCBI Taxonomy" id="2490863"/>
    <lineage>
        <taxon>Bacteria</taxon>
        <taxon>Bacillati</taxon>
        <taxon>Chloroflexota</taxon>
        <taxon>Ktedonobacteria</taxon>
        <taxon>Ktedonobacterales</taxon>
        <taxon>Thermosporotrichaceae</taxon>
        <taxon>Thermosporothrix</taxon>
    </lineage>
</organism>
<gene>
    <name evidence="1" type="ORF">KTC_18600</name>
</gene>
<evidence type="ECO:0000313" key="1">
    <source>
        <dbReference type="EMBL" id="BBH87109.1"/>
    </source>
</evidence>
<protein>
    <submittedName>
        <fullName evidence="1">Uncharacterized protein</fullName>
    </submittedName>
</protein>
<name>A0A455SJH9_9CHLR</name>